<reference evidence="2 3" key="1">
    <citation type="journal article" date="2017" name="Genome Announc.">
        <title>Genome sequence of the saprophytic ascomycete Epicoccum nigrum ICMP 19927 strain isolated from New Zealand.</title>
        <authorList>
            <person name="Fokin M."/>
            <person name="Fleetwood D."/>
            <person name="Weir B.S."/>
            <person name="Villas-Boas S.G."/>
        </authorList>
    </citation>
    <scope>NUCLEOTIDE SEQUENCE [LARGE SCALE GENOMIC DNA]</scope>
    <source>
        <strain evidence="2 3">ICMP 19927</strain>
    </source>
</reference>
<evidence type="ECO:0000313" key="2">
    <source>
        <dbReference type="EMBL" id="OSS46279.1"/>
    </source>
</evidence>
<sequence>MPNAKATTEARASARFSDATKVMIDNKGWRKRIGNISKDLPPKADCDDAVVAPPADNAVDLIEQRRHGWRKTMTVNRPVTPMAPISSIPTLEDEKDTRSARSEALAPLRDSKPKRTRYTSLLTIHKAEPTCSITSEPWSIEQFPDIEDPWYYVDPIVIMESVHSHMCKSSMVPIPLSYNSGLFRIFDDYRKLRSQNESLEAAELEAREKARMATAQMLESEAKYVSEIRRLELLIAQGTTGLSQLMKARQGTVVDRTRRGTISTDHSLAGDECLSSQDLDAEIRARTQHVLLQRSISPSGRMIALSRQLSSIGSSSLSIESLPHAKEESTLSRKLRSELNLADQRHARLAQTLPKFAALEQADITQDKPKAVGSKVTNQLSDALECDALVALKELGAQVARRKGMDVSSFVRGLNSLLASADIVESSSGSSFGDIRAWSPTSIGYLKASTDDVTLKPQAHKFMTHIRQDGDHQSQRHFSFDPGDDHMRVLCTDLRFCDSLHTEPTDYASPSSSEGSLREGDGSSVLPLPSAGVDIMKQSMVPSPVQKVGSNRQENSWSSPQSMFIKNVQDDRQSSRASVQTVFVNTSSAAFSSRSKSTGGLSQALGVANSALKSKERPSNLANQHSAALAAARAAEARSNDPSRSNTRSSTTAPHSRTQHPARRSIAENHDSKKLE</sequence>
<feature type="region of interest" description="Disordered" evidence="1">
    <location>
        <begin position="503"/>
        <end position="529"/>
    </location>
</feature>
<name>A0A1Y2LRQ0_EPING</name>
<organism evidence="2 3">
    <name type="scientific">Epicoccum nigrum</name>
    <name type="common">Soil fungus</name>
    <name type="synonym">Epicoccum purpurascens</name>
    <dbReference type="NCBI Taxonomy" id="105696"/>
    <lineage>
        <taxon>Eukaryota</taxon>
        <taxon>Fungi</taxon>
        <taxon>Dikarya</taxon>
        <taxon>Ascomycota</taxon>
        <taxon>Pezizomycotina</taxon>
        <taxon>Dothideomycetes</taxon>
        <taxon>Pleosporomycetidae</taxon>
        <taxon>Pleosporales</taxon>
        <taxon>Pleosporineae</taxon>
        <taxon>Didymellaceae</taxon>
        <taxon>Epicoccum</taxon>
    </lineage>
</organism>
<feature type="region of interest" description="Disordered" evidence="1">
    <location>
        <begin position="614"/>
        <end position="676"/>
    </location>
</feature>
<evidence type="ECO:0000256" key="1">
    <source>
        <dbReference type="SAM" id="MobiDB-lite"/>
    </source>
</evidence>
<dbReference type="AlphaFoldDB" id="A0A1Y2LRQ0"/>
<feature type="compositionally biased region" description="Basic and acidic residues" evidence="1">
    <location>
        <begin position="665"/>
        <end position="676"/>
    </location>
</feature>
<dbReference type="InParanoid" id="A0A1Y2LRQ0"/>
<proteinExistence type="predicted"/>
<dbReference type="STRING" id="105696.A0A1Y2LRQ0"/>
<dbReference type="OMA" id="WRLGHSK"/>
<protein>
    <submittedName>
        <fullName evidence="2">Uncharacterized protein</fullName>
    </submittedName>
</protein>
<feature type="region of interest" description="Disordered" evidence="1">
    <location>
        <begin position="80"/>
        <end position="105"/>
    </location>
</feature>
<dbReference type="EMBL" id="KZ107851">
    <property type="protein sequence ID" value="OSS46279.1"/>
    <property type="molecule type" value="Genomic_DNA"/>
</dbReference>
<keyword evidence="3" id="KW-1185">Reference proteome</keyword>
<evidence type="ECO:0000313" key="3">
    <source>
        <dbReference type="Proteomes" id="UP000193240"/>
    </source>
</evidence>
<gene>
    <name evidence="2" type="ORF">B5807_08508</name>
</gene>
<feature type="compositionally biased region" description="Polar residues" evidence="1">
    <location>
        <begin position="642"/>
        <end position="656"/>
    </location>
</feature>
<accession>A0A1Y2LRQ0</accession>
<dbReference type="Proteomes" id="UP000193240">
    <property type="component" value="Unassembled WGS sequence"/>
</dbReference>